<dbReference type="EMBL" id="QJJQ01000028">
    <property type="protein sequence ID" value="PXW80403.1"/>
    <property type="molecule type" value="Genomic_DNA"/>
</dbReference>
<feature type="transmembrane region" description="Helical" evidence="10">
    <location>
        <begin position="256"/>
        <end position="276"/>
    </location>
</feature>
<sequence>MRIKRRLTVHFLLQFIMTFVATLSIFVLLIFVILHFVTKDELDSNPQKAIVETLPLFSFVYDDETVVIKEKWEDILKGHGIWMQLVNENGKVIYEINTPDRLQKEYTINDLLYIEETNKLDTYTVETYFESWQQQPYYYLFGYLTEQETLLQDWYDSYADEGSIDETDMATLEKEVKKQGGMLEIYKNGKLLYTIGEKITEPKKQLEVIGSMYEPGNYETKTYVVNDQNKNSSWILYEKNKTFKDTKIVFNSNTDMYLLFITPIISLIIAIILSIWSGYRYGTPLLLLINWLKIVEKRQYEDVLSGKEHKKIYKKNGKVKFRYRLYKEVFESFSAMSGQLALTEQKRKQLDKTREEWMAGISHDLRTPLTSIQGYGHMLESDQYEYTKEELQQIGKVIRNKTDYMVDLVNDFSLIFQLKNSVVTLNKEVVDLSNFVRGVVEKYKNDMTLNEYTFSFKAPAQPCETAVDPKWFVRVLDNVLSNAIKHNPPKTTICVQVTCKNSKTKVSIADNGKGMDEQFVNNLFNRYFRGTSTSGSTDGEGLGMSIAYAIVELHGGEIYVKSALGKGTEVVIQL</sequence>
<keyword evidence="4" id="KW-0597">Phosphoprotein</keyword>
<dbReference type="PROSITE" id="PS50109">
    <property type="entry name" value="HIS_KIN"/>
    <property type="match status" value="1"/>
</dbReference>
<dbReference type="SMART" id="SM00388">
    <property type="entry name" value="HisKA"/>
    <property type="match status" value="1"/>
</dbReference>
<dbReference type="AlphaFoldDB" id="A0A2V3VF70"/>
<evidence type="ECO:0000256" key="8">
    <source>
        <dbReference type="ARBA" id="ARBA00022840"/>
    </source>
</evidence>
<accession>A0A2V3VF70</accession>
<keyword evidence="10" id="KW-0472">Membrane</keyword>
<dbReference type="RefSeq" id="WP_110397621.1">
    <property type="nucleotide sequence ID" value="NZ_JBHUHB010000001.1"/>
</dbReference>
<dbReference type="GO" id="GO:0016036">
    <property type="term" value="P:cellular response to phosphate starvation"/>
    <property type="evidence" value="ECO:0007669"/>
    <property type="project" value="TreeGrafter"/>
</dbReference>
<comment type="subcellular location">
    <subcellularLocation>
        <location evidence="2">Cell membrane</location>
        <topology evidence="2">Multi-pass membrane protein</topology>
    </subcellularLocation>
</comment>
<evidence type="ECO:0000313" key="12">
    <source>
        <dbReference type="EMBL" id="PXW80403.1"/>
    </source>
</evidence>
<dbReference type="PRINTS" id="PR00344">
    <property type="entry name" value="BCTRLSENSOR"/>
</dbReference>
<keyword evidence="5" id="KW-0808">Transferase</keyword>
<evidence type="ECO:0000256" key="5">
    <source>
        <dbReference type="ARBA" id="ARBA00022679"/>
    </source>
</evidence>
<gene>
    <name evidence="12" type="ORF">DFR56_12819</name>
</gene>
<dbReference type="InterPro" id="IPR004358">
    <property type="entry name" value="Sig_transdc_His_kin-like_C"/>
</dbReference>
<keyword evidence="8" id="KW-0067">ATP-binding</keyword>
<dbReference type="CDD" id="cd00082">
    <property type="entry name" value="HisKA"/>
    <property type="match status" value="1"/>
</dbReference>
<reference evidence="12 13" key="1">
    <citation type="submission" date="2018-05" db="EMBL/GenBank/DDBJ databases">
        <title>Genomic Encyclopedia of Type Strains, Phase IV (KMG-IV): sequencing the most valuable type-strain genomes for metagenomic binning, comparative biology and taxonomic classification.</title>
        <authorList>
            <person name="Goeker M."/>
        </authorList>
    </citation>
    <scope>NUCLEOTIDE SEQUENCE [LARGE SCALE GENOMIC DNA]</scope>
    <source>
        <strain evidence="12 13">DSM 28556</strain>
    </source>
</reference>
<dbReference type="CDD" id="cd00075">
    <property type="entry name" value="HATPase"/>
    <property type="match status" value="1"/>
</dbReference>
<dbReference type="Gene3D" id="3.30.565.10">
    <property type="entry name" value="Histidine kinase-like ATPase, C-terminal domain"/>
    <property type="match status" value="1"/>
</dbReference>
<evidence type="ECO:0000256" key="7">
    <source>
        <dbReference type="ARBA" id="ARBA00022777"/>
    </source>
</evidence>
<evidence type="ECO:0000313" key="13">
    <source>
        <dbReference type="Proteomes" id="UP000247978"/>
    </source>
</evidence>
<dbReference type="GO" id="GO:0005524">
    <property type="term" value="F:ATP binding"/>
    <property type="evidence" value="ECO:0007669"/>
    <property type="project" value="UniProtKB-KW"/>
</dbReference>
<dbReference type="OrthoDB" id="368131at2"/>
<dbReference type="Gene3D" id="1.10.287.130">
    <property type="match status" value="1"/>
</dbReference>
<dbReference type="SUPFAM" id="SSF55874">
    <property type="entry name" value="ATPase domain of HSP90 chaperone/DNA topoisomerase II/histidine kinase"/>
    <property type="match status" value="1"/>
</dbReference>
<organism evidence="12 13">
    <name type="scientific">Pseudogracilibacillus auburnensis</name>
    <dbReference type="NCBI Taxonomy" id="1494959"/>
    <lineage>
        <taxon>Bacteria</taxon>
        <taxon>Bacillati</taxon>
        <taxon>Bacillota</taxon>
        <taxon>Bacilli</taxon>
        <taxon>Bacillales</taxon>
        <taxon>Bacillaceae</taxon>
        <taxon>Pseudogracilibacillus</taxon>
    </lineage>
</organism>
<dbReference type="GO" id="GO:0005886">
    <property type="term" value="C:plasma membrane"/>
    <property type="evidence" value="ECO:0007669"/>
    <property type="project" value="UniProtKB-SubCell"/>
</dbReference>
<evidence type="ECO:0000256" key="3">
    <source>
        <dbReference type="ARBA" id="ARBA00012438"/>
    </source>
</evidence>
<dbReference type="SMART" id="SM00387">
    <property type="entry name" value="HATPase_c"/>
    <property type="match status" value="1"/>
</dbReference>
<dbReference type="EC" id="2.7.13.3" evidence="3"/>
<comment type="caution">
    <text evidence="12">The sequence shown here is derived from an EMBL/GenBank/DDBJ whole genome shotgun (WGS) entry which is preliminary data.</text>
</comment>
<dbReference type="PANTHER" id="PTHR45453:SF1">
    <property type="entry name" value="PHOSPHATE REGULON SENSOR PROTEIN PHOR"/>
    <property type="match status" value="1"/>
</dbReference>
<dbReference type="InterPro" id="IPR036097">
    <property type="entry name" value="HisK_dim/P_sf"/>
</dbReference>
<comment type="catalytic activity">
    <reaction evidence="1">
        <text>ATP + protein L-histidine = ADP + protein N-phospho-L-histidine.</text>
        <dbReference type="EC" id="2.7.13.3"/>
    </reaction>
</comment>
<evidence type="ECO:0000256" key="10">
    <source>
        <dbReference type="SAM" id="Phobius"/>
    </source>
</evidence>
<evidence type="ECO:0000256" key="6">
    <source>
        <dbReference type="ARBA" id="ARBA00022741"/>
    </source>
</evidence>
<dbReference type="InterPro" id="IPR050351">
    <property type="entry name" value="BphY/WalK/GraS-like"/>
</dbReference>
<keyword evidence="7 12" id="KW-0418">Kinase</keyword>
<evidence type="ECO:0000256" key="4">
    <source>
        <dbReference type="ARBA" id="ARBA00022553"/>
    </source>
</evidence>
<keyword evidence="10" id="KW-0812">Transmembrane</keyword>
<feature type="domain" description="Histidine kinase" evidence="11">
    <location>
        <begin position="360"/>
        <end position="574"/>
    </location>
</feature>
<dbReference type="PANTHER" id="PTHR45453">
    <property type="entry name" value="PHOSPHATE REGULON SENSOR PROTEIN PHOR"/>
    <property type="match status" value="1"/>
</dbReference>
<protein>
    <recommendedName>
        <fullName evidence="3">histidine kinase</fullName>
        <ecNumber evidence="3">2.7.13.3</ecNumber>
    </recommendedName>
</protein>
<keyword evidence="10" id="KW-1133">Transmembrane helix</keyword>
<keyword evidence="6" id="KW-0547">Nucleotide-binding</keyword>
<dbReference type="GO" id="GO:0004721">
    <property type="term" value="F:phosphoprotein phosphatase activity"/>
    <property type="evidence" value="ECO:0007669"/>
    <property type="project" value="TreeGrafter"/>
</dbReference>
<evidence type="ECO:0000256" key="9">
    <source>
        <dbReference type="ARBA" id="ARBA00023012"/>
    </source>
</evidence>
<feature type="transmembrane region" description="Helical" evidence="10">
    <location>
        <begin position="12"/>
        <end position="37"/>
    </location>
</feature>
<evidence type="ECO:0000256" key="1">
    <source>
        <dbReference type="ARBA" id="ARBA00000085"/>
    </source>
</evidence>
<keyword evidence="13" id="KW-1185">Reference proteome</keyword>
<dbReference type="Pfam" id="PF00512">
    <property type="entry name" value="HisKA"/>
    <property type="match status" value="1"/>
</dbReference>
<dbReference type="GO" id="GO:0000155">
    <property type="term" value="F:phosphorelay sensor kinase activity"/>
    <property type="evidence" value="ECO:0007669"/>
    <property type="project" value="InterPro"/>
</dbReference>
<evidence type="ECO:0000259" key="11">
    <source>
        <dbReference type="PROSITE" id="PS50109"/>
    </source>
</evidence>
<dbReference type="InterPro" id="IPR003594">
    <property type="entry name" value="HATPase_dom"/>
</dbReference>
<proteinExistence type="predicted"/>
<dbReference type="SUPFAM" id="SSF47384">
    <property type="entry name" value="Homodimeric domain of signal transducing histidine kinase"/>
    <property type="match status" value="1"/>
</dbReference>
<name>A0A2V3VF70_9BACI</name>
<dbReference type="Pfam" id="PF02518">
    <property type="entry name" value="HATPase_c"/>
    <property type="match status" value="1"/>
</dbReference>
<dbReference type="InterPro" id="IPR003661">
    <property type="entry name" value="HisK_dim/P_dom"/>
</dbReference>
<dbReference type="Proteomes" id="UP000247978">
    <property type="component" value="Unassembled WGS sequence"/>
</dbReference>
<dbReference type="InterPro" id="IPR036890">
    <property type="entry name" value="HATPase_C_sf"/>
</dbReference>
<dbReference type="InterPro" id="IPR005467">
    <property type="entry name" value="His_kinase_dom"/>
</dbReference>
<dbReference type="FunFam" id="3.30.565.10:FF:000006">
    <property type="entry name" value="Sensor histidine kinase WalK"/>
    <property type="match status" value="1"/>
</dbReference>
<evidence type="ECO:0000256" key="2">
    <source>
        <dbReference type="ARBA" id="ARBA00004651"/>
    </source>
</evidence>
<keyword evidence="9" id="KW-0902">Two-component regulatory system</keyword>